<dbReference type="RefSeq" id="XP_022475602.1">
    <property type="nucleotide sequence ID" value="XM_022617885.1"/>
</dbReference>
<gene>
    <name evidence="2" type="ORF">CORC01_06244</name>
</gene>
<proteinExistence type="predicted"/>
<reference evidence="2 3" key="1">
    <citation type="submission" date="2016-09" db="EMBL/GenBank/DDBJ databases">
        <authorList>
            <person name="Capua I."/>
            <person name="De Benedictis P."/>
            <person name="Joannis T."/>
            <person name="Lombin L.H."/>
            <person name="Cattoli G."/>
        </authorList>
    </citation>
    <scope>NUCLEOTIDE SEQUENCE [LARGE SCALE GENOMIC DNA]</scope>
    <source>
        <strain evidence="2 3">IMI 309357</strain>
    </source>
</reference>
<feature type="compositionally biased region" description="Polar residues" evidence="1">
    <location>
        <begin position="15"/>
        <end position="48"/>
    </location>
</feature>
<evidence type="ECO:0000256" key="1">
    <source>
        <dbReference type="SAM" id="MobiDB-lite"/>
    </source>
</evidence>
<dbReference type="GeneID" id="34559395"/>
<keyword evidence="3" id="KW-1185">Reference proteome</keyword>
<dbReference type="AlphaFoldDB" id="A0A1G4BAM1"/>
<organism evidence="2 3">
    <name type="scientific">Colletotrichum orchidophilum</name>
    <dbReference type="NCBI Taxonomy" id="1209926"/>
    <lineage>
        <taxon>Eukaryota</taxon>
        <taxon>Fungi</taxon>
        <taxon>Dikarya</taxon>
        <taxon>Ascomycota</taxon>
        <taxon>Pezizomycotina</taxon>
        <taxon>Sordariomycetes</taxon>
        <taxon>Hypocreomycetidae</taxon>
        <taxon>Glomerellales</taxon>
        <taxon>Glomerellaceae</taxon>
        <taxon>Colletotrichum</taxon>
    </lineage>
</organism>
<feature type="non-terminal residue" evidence="2">
    <location>
        <position position="1"/>
    </location>
</feature>
<accession>A0A1G4BAM1</accession>
<evidence type="ECO:0000313" key="2">
    <source>
        <dbReference type="EMBL" id="OHE98453.1"/>
    </source>
</evidence>
<evidence type="ECO:0000313" key="3">
    <source>
        <dbReference type="Proteomes" id="UP000176998"/>
    </source>
</evidence>
<comment type="caution">
    <text evidence="2">The sequence shown here is derived from an EMBL/GenBank/DDBJ whole genome shotgun (WGS) entry which is preliminary data.</text>
</comment>
<dbReference type="EMBL" id="MJBS01000046">
    <property type="protein sequence ID" value="OHE98453.1"/>
    <property type="molecule type" value="Genomic_DNA"/>
</dbReference>
<name>A0A1G4BAM1_9PEZI</name>
<dbReference type="OrthoDB" id="10623301at2759"/>
<protein>
    <submittedName>
        <fullName evidence="2">Uncharacterized protein</fullName>
    </submittedName>
</protein>
<feature type="region of interest" description="Disordered" evidence="1">
    <location>
        <begin position="1"/>
        <end position="59"/>
    </location>
</feature>
<sequence>RAAWASLPSRPIYGNSPTFRATSSGGRTPKSNVELSTNYRREPSSQWGPKSKFPPRESGTWQQGLLEAADGWRGSITASRLATENYRRTLPCPERRALLTASLAPDADCQARASGPVAASSGAGTAPTWIYLRLRADSGPMFRWHIMLEQKQANRADRVIGHPTSPYGGLVPLLSVRATTAQISSNGVTVVLTWVYLKFVHKYQPVPSH</sequence>
<dbReference type="Proteomes" id="UP000176998">
    <property type="component" value="Unassembled WGS sequence"/>
</dbReference>